<dbReference type="PANTHER" id="PTHR11803">
    <property type="entry name" value="2-IMINOBUTANOATE/2-IMINOPROPANOATE DEAMINASE RIDA"/>
    <property type="match status" value="1"/>
</dbReference>
<proteinExistence type="inferred from homology"/>
<dbReference type="CDD" id="cd00448">
    <property type="entry name" value="YjgF_YER057c_UK114_family"/>
    <property type="match status" value="1"/>
</dbReference>
<protein>
    <submittedName>
        <fullName evidence="2">RidA family protein</fullName>
    </submittedName>
</protein>
<evidence type="ECO:0000313" key="2">
    <source>
        <dbReference type="EMBL" id="QBA19825.1"/>
    </source>
</evidence>
<reference evidence="2" key="1">
    <citation type="submission" date="2019-01" db="EMBL/GenBank/DDBJ databases">
        <title>Whole Genome Sequencing for Putative Detection of Antimicrobial Resistance and Potential Virulence Factors in Chryseobacterium indologenes isolated from Nile Tilapia in Tanzania.</title>
        <authorList>
            <person name="Mwega E."/>
            <person name="Mutoloki S."/>
            <person name="Mugimba K."/>
            <person name="Colquhoun D."/>
            <person name="Mdegela R."/>
            <person name="Evensen O."/>
            <person name="Wasteson Y."/>
        </authorList>
    </citation>
    <scope>NUCLEOTIDE SEQUENCE [LARGE SCALE GENOMIC DNA]</scope>
    <source>
        <strain evidence="2">StR 01</strain>
    </source>
</reference>
<dbReference type="GO" id="GO:0005829">
    <property type="term" value="C:cytosol"/>
    <property type="evidence" value="ECO:0007669"/>
    <property type="project" value="TreeGrafter"/>
</dbReference>
<dbReference type="Pfam" id="PF01042">
    <property type="entry name" value="Ribonuc_L-PSP"/>
    <property type="match status" value="1"/>
</dbReference>
<gene>
    <name evidence="2" type="ORF">EU348_01045</name>
</gene>
<dbReference type="GO" id="GO:0019239">
    <property type="term" value="F:deaminase activity"/>
    <property type="evidence" value="ECO:0007669"/>
    <property type="project" value="TreeGrafter"/>
</dbReference>
<dbReference type="PANTHER" id="PTHR11803:SF58">
    <property type="entry name" value="PROTEIN HMF1-RELATED"/>
    <property type="match status" value="1"/>
</dbReference>
<name>A0A411DHJ6_CHRID</name>
<dbReference type="Gene3D" id="3.30.1330.40">
    <property type="entry name" value="RutC-like"/>
    <property type="match status" value="1"/>
</dbReference>
<dbReference type="SUPFAM" id="SSF55298">
    <property type="entry name" value="YjgF-like"/>
    <property type="match status" value="1"/>
</dbReference>
<dbReference type="AlphaFoldDB" id="A0A411DHJ6"/>
<accession>A0A411DHJ6</accession>
<sequence length="141" mass="15679">MEKNKQPKLINPAELFDPSPYGFSHSIAVESPSTMCFISGQSGGLGENHVLADNFKTQVQDALKNLQIVLQSHSMTFENIVKITLLIVDHNQEKLEIWAEEARKVWKSSFLPTSTLIPVNQLALPGMMFEIDAIAVKQLAT</sequence>
<evidence type="ECO:0000256" key="1">
    <source>
        <dbReference type="ARBA" id="ARBA00010552"/>
    </source>
</evidence>
<comment type="similarity">
    <text evidence="1">Belongs to the RutC family.</text>
</comment>
<dbReference type="EMBL" id="CP035532">
    <property type="protein sequence ID" value="QBA19825.1"/>
    <property type="molecule type" value="Genomic_DNA"/>
</dbReference>
<organism evidence="2">
    <name type="scientific">Chryseobacterium indologenes</name>
    <name type="common">Flavobacterium indologenes</name>
    <dbReference type="NCBI Taxonomy" id="253"/>
    <lineage>
        <taxon>Bacteria</taxon>
        <taxon>Pseudomonadati</taxon>
        <taxon>Bacteroidota</taxon>
        <taxon>Flavobacteriia</taxon>
        <taxon>Flavobacteriales</taxon>
        <taxon>Weeksellaceae</taxon>
        <taxon>Chryseobacterium group</taxon>
        <taxon>Chryseobacterium</taxon>
    </lineage>
</organism>
<dbReference type="InterPro" id="IPR006175">
    <property type="entry name" value="YjgF/YER057c/UK114"/>
</dbReference>
<dbReference type="InterPro" id="IPR035959">
    <property type="entry name" value="RutC-like_sf"/>
</dbReference>